<dbReference type="AlphaFoldDB" id="A0A1M5RPL6"/>
<keyword evidence="2" id="KW-0808">Transferase</keyword>
<keyword evidence="3" id="KW-1185">Reference proteome</keyword>
<dbReference type="RefSeq" id="WP_084728012.1">
    <property type="nucleotide sequence ID" value="NZ_FQXN01000002.1"/>
</dbReference>
<name>A0A1M5RPL6_9BACT</name>
<dbReference type="Gene3D" id="3.40.50.2000">
    <property type="entry name" value="Glycogen Phosphorylase B"/>
    <property type="match status" value="2"/>
</dbReference>
<dbReference type="Pfam" id="PF13439">
    <property type="entry name" value="Glyco_transf_4"/>
    <property type="match status" value="1"/>
</dbReference>
<protein>
    <submittedName>
        <fullName evidence="2">Glycosyltransferase involved in cell wall bisynthesis</fullName>
    </submittedName>
</protein>
<reference evidence="3" key="1">
    <citation type="submission" date="2016-11" db="EMBL/GenBank/DDBJ databases">
        <authorList>
            <person name="Varghese N."/>
            <person name="Submissions S."/>
        </authorList>
    </citation>
    <scope>NUCLEOTIDE SEQUENCE [LARGE SCALE GENOMIC DNA]</scope>
    <source>
        <strain evidence="3">DSM 15807</strain>
    </source>
</reference>
<dbReference type="SUPFAM" id="SSF53756">
    <property type="entry name" value="UDP-Glycosyltransferase/glycogen phosphorylase"/>
    <property type="match status" value="1"/>
</dbReference>
<dbReference type="EMBL" id="FQXN01000002">
    <property type="protein sequence ID" value="SHH28071.1"/>
    <property type="molecule type" value="Genomic_DNA"/>
</dbReference>
<dbReference type="GO" id="GO:0016740">
    <property type="term" value="F:transferase activity"/>
    <property type="evidence" value="ECO:0007669"/>
    <property type="project" value="UniProtKB-KW"/>
</dbReference>
<proteinExistence type="predicted"/>
<evidence type="ECO:0000313" key="3">
    <source>
        <dbReference type="Proteomes" id="UP000242592"/>
    </source>
</evidence>
<gene>
    <name evidence="2" type="ORF">SAMN02745199_0538</name>
</gene>
<dbReference type="Proteomes" id="UP000242592">
    <property type="component" value="Unassembled WGS sequence"/>
</dbReference>
<feature type="domain" description="Glycosyltransferase subfamily 4-like N-terminal" evidence="1">
    <location>
        <begin position="45"/>
        <end position="165"/>
    </location>
</feature>
<dbReference type="OrthoDB" id="9813214at2"/>
<evidence type="ECO:0000259" key="1">
    <source>
        <dbReference type="Pfam" id="PF13439"/>
    </source>
</evidence>
<dbReference type="STRING" id="1123380.SAMN02745199_0538"/>
<dbReference type="InterPro" id="IPR028098">
    <property type="entry name" value="Glyco_trans_4-like_N"/>
</dbReference>
<evidence type="ECO:0000313" key="2">
    <source>
        <dbReference type="EMBL" id="SHH28071.1"/>
    </source>
</evidence>
<organism evidence="2 3">
    <name type="scientific">Thermosipho atlanticus DSM 15807</name>
    <dbReference type="NCBI Taxonomy" id="1123380"/>
    <lineage>
        <taxon>Bacteria</taxon>
        <taxon>Thermotogati</taxon>
        <taxon>Thermotogota</taxon>
        <taxon>Thermotogae</taxon>
        <taxon>Thermotogales</taxon>
        <taxon>Fervidobacteriaceae</taxon>
        <taxon>Thermosipho</taxon>
    </lineage>
</organism>
<accession>A0A1M5RPL6</accession>
<sequence length="362" mass="42921">MDIKILVIGYTHKYNDKRVFRTVNAFKKIGKVYYQYAGIEKHDESNLTTFPMKIPPTSNRLGFYKEIYGFDSKILNLVKNLDYDIAYFHYFPITMPLKIFKEVKKRKKTLIFDLHEIIPEQFLSEKYEKLKRTMWWIFKKQLKLCDGIVSISEEALNFMLNRTKVKIPNMIVENYALIKIHPLSLNERKKEIVIVGSTDRNIETSKKLYFNLKKLGFLIKTIGLDVELADIKLPFLPYEKMMKEISKSFFTMITYQNRKDPDYPNEKYSLPNKFFDSLAAGTPVILSSRFLSMKKILEQLNVGVVLDLRDNIETNMDKILHNINDYPNLIESIKRNIDKFVWNETKEKEFLDFVISLSHRRD</sequence>